<evidence type="ECO:0000313" key="3">
    <source>
        <dbReference type="RefSeq" id="XP_029650635.2"/>
    </source>
</evidence>
<feature type="region of interest" description="Disordered" evidence="1">
    <location>
        <begin position="650"/>
        <end position="692"/>
    </location>
</feature>
<dbReference type="KEGG" id="osn:115223993"/>
<gene>
    <name evidence="3" type="primary">LOC115223993</name>
</gene>
<feature type="compositionally biased region" description="Polar residues" evidence="1">
    <location>
        <begin position="490"/>
        <end position="504"/>
    </location>
</feature>
<reference evidence="3" key="1">
    <citation type="submission" date="2025-08" db="UniProtKB">
        <authorList>
            <consortium name="RefSeq"/>
        </authorList>
    </citation>
    <scope>IDENTIFICATION</scope>
</reference>
<sequence length="791" mass="87963">MDWSDLERGDIVPIDEEVFDFDIESDGDEEIFFGDVGFTEKCVAHEIDSICNAEPLPELTSEQWKEMEKEAYKVVAAIRENQGNCNSPLTKVPSIDTPSLSQSTGLKRKLQSLNENSIKQSPLLDITNYSNTRLNKSSVLIYSNSKFDENVLDSSIFKMNSSCDEHLGLVKPVCLNFDDVEPSPKKIRCFNAFMSPGKDVPLLINETCEGLYMNSPTAKDTVPFDFKLNEADLENSIKTTRHKSRHLNQGRSVNKRTPVKVKEPRTPESFTKMSSSTPVDEVKRSRNSILNVSFTVDRDESFLKKLEDSDLLKNTKTSLPRPFIVDSEKPLLNKSFTVDCKKPQLNESFTVKNMTPPLNKSFTVRNQMPRLNESFTVKNQTLPLNESFTVKNQTLPLNESSAVKNQTPPLNESFTVKNQTLPLNESFTVKNQTLPLNESFTVKNQTLPLNESFTVKNQTPPLNESSTIKNKTPVLNTSFTVKSEHSLPSKSITLGGNETISSEPLTKGRKSNIRKSSQAANMMGPMTRVSTSKSSTKIKGNSISDQQNLHDKSISKSTNNPGKNPVRTVPTTTSRKRPLDSSRQSLRYSKVDTKTKSDQKSLVLENNVTSKLTQAVPSKPSYLVRKPDMSFNKSLNIPKDENGMVKFQEKSSGVVKKTKSSLQLPHSRVLKKPANDSTTSTATENSSSSNIKRKCLMSTPVLSCKSTSKIPTSGSKEVVKSKMTQPFKIQQPLMALNASKPNVSNQVAQKGPVKAIHKPVVKASEKIPAPSLSTRSKLPKPAFTSRIPQMK</sequence>
<keyword evidence="2" id="KW-1185">Reference proteome</keyword>
<feature type="region of interest" description="Disordered" evidence="1">
    <location>
        <begin position="759"/>
        <end position="791"/>
    </location>
</feature>
<feature type="compositionally biased region" description="Low complexity" evidence="1">
    <location>
        <begin position="677"/>
        <end position="689"/>
    </location>
</feature>
<feature type="compositionally biased region" description="Polar residues" evidence="1">
    <location>
        <begin position="528"/>
        <end position="547"/>
    </location>
</feature>
<name>A0A6P7TKP9_9MOLL</name>
<evidence type="ECO:0000256" key="1">
    <source>
        <dbReference type="SAM" id="MobiDB-lite"/>
    </source>
</evidence>
<proteinExistence type="predicted"/>
<dbReference type="AlphaFoldDB" id="A0A6P7TKP9"/>
<feature type="compositionally biased region" description="Polar residues" evidence="1">
    <location>
        <begin position="268"/>
        <end position="278"/>
    </location>
</feature>
<feature type="region of interest" description="Disordered" evidence="1">
    <location>
        <begin position="490"/>
        <end position="598"/>
    </location>
</feature>
<organism evidence="2 3">
    <name type="scientific">Octopus sinensis</name>
    <name type="common">East Asian common octopus</name>
    <dbReference type="NCBI Taxonomy" id="2607531"/>
    <lineage>
        <taxon>Eukaryota</taxon>
        <taxon>Metazoa</taxon>
        <taxon>Spiralia</taxon>
        <taxon>Lophotrochozoa</taxon>
        <taxon>Mollusca</taxon>
        <taxon>Cephalopoda</taxon>
        <taxon>Coleoidea</taxon>
        <taxon>Octopodiformes</taxon>
        <taxon>Octopoda</taxon>
        <taxon>Incirrata</taxon>
        <taxon>Octopodidae</taxon>
        <taxon>Octopus</taxon>
    </lineage>
</organism>
<feature type="compositionally biased region" description="Basic and acidic residues" evidence="1">
    <location>
        <begin position="589"/>
        <end position="598"/>
    </location>
</feature>
<protein>
    <submittedName>
        <fullName evidence="3">Uncharacterized protein LOC115223993 isoform X1</fullName>
    </submittedName>
</protein>
<dbReference type="RefSeq" id="XP_029650635.2">
    <property type="nucleotide sequence ID" value="XM_029794775.2"/>
</dbReference>
<feature type="compositionally biased region" description="Basic residues" evidence="1">
    <location>
        <begin position="241"/>
        <end position="259"/>
    </location>
</feature>
<feature type="region of interest" description="Disordered" evidence="1">
    <location>
        <begin position="241"/>
        <end position="279"/>
    </location>
</feature>
<accession>A0A6P7TKP9</accession>
<evidence type="ECO:0000313" key="2">
    <source>
        <dbReference type="Proteomes" id="UP000515154"/>
    </source>
</evidence>
<dbReference type="Proteomes" id="UP000515154">
    <property type="component" value="Linkage group LG24"/>
</dbReference>